<dbReference type="InterPro" id="IPR000515">
    <property type="entry name" value="MetI-like"/>
</dbReference>
<dbReference type="CDD" id="cd06261">
    <property type="entry name" value="TM_PBP2"/>
    <property type="match status" value="1"/>
</dbReference>
<dbReference type="RefSeq" id="WP_092285007.1">
    <property type="nucleotide sequence ID" value="NZ_FOPJ01000004.1"/>
</dbReference>
<dbReference type="PANTHER" id="PTHR30465:SF0">
    <property type="entry name" value="OLIGOPEPTIDE TRANSPORT SYSTEM PERMEASE PROTEIN APPB"/>
    <property type="match status" value="1"/>
</dbReference>
<dbReference type="GO" id="GO:0005886">
    <property type="term" value="C:plasma membrane"/>
    <property type="evidence" value="ECO:0007669"/>
    <property type="project" value="UniProtKB-SubCell"/>
</dbReference>
<dbReference type="Proteomes" id="UP000199065">
    <property type="component" value="Unassembled WGS sequence"/>
</dbReference>
<dbReference type="PROSITE" id="PS50928">
    <property type="entry name" value="ABC_TM1"/>
    <property type="match status" value="1"/>
</dbReference>
<accession>A0A1I2S1H0</accession>
<keyword evidence="3" id="KW-1003">Cell membrane</keyword>
<dbReference type="OrthoDB" id="147639at2"/>
<sequence>MIKYLVKKIAGWTLVIFLSTNIAYWLAALFLDPTSNYRERRPPLSEEQITQILQPLNLSPTVPLHERWWNWLTGIVLHWDWGRSPVGDAVNDQIAYRIFVSAQLLLLATILSVLVGVGLGIYTASRQYQKGDRFWQFVSIITMNLHVVVASLGVVAVALAINHATGKHVFYVTGAANPGVEGFFPKLLDIAQHLALPTISLLIVSYAGYHMLQRTLLLDNLGADYVRTARAKGLTRQQAIRKHALRTSIIPVTTSVAFSIPGIFTGAVMTEKIFAWRGMGDYFIQALGRNDIHGTVAVAAFGAFTTAIGAVLADIAIVIVDPRVRVN</sequence>
<evidence type="ECO:0000313" key="9">
    <source>
        <dbReference type="EMBL" id="SFG46173.1"/>
    </source>
</evidence>
<dbReference type="AlphaFoldDB" id="A0A1I2S1H0"/>
<reference evidence="9 10" key="1">
    <citation type="submission" date="2016-10" db="EMBL/GenBank/DDBJ databases">
        <authorList>
            <person name="de Groot N.N."/>
        </authorList>
    </citation>
    <scope>NUCLEOTIDE SEQUENCE [LARGE SCALE GENOMIC DNA]</scope>
    <source>
        <strain>J11</strain>
        <strain evidence="10">PG 39</strain>
    </source>
</reference>
<dbReference type="Pfam" id="PF00528">
    <property type="entry name" value="BPD_transp_1"/>
    <property type="match status" value="1"/>
</dbReference>
<dbReference type="InterPro" id="IPR035906">
    <property type="entry name" value="MetI-like_sf"/>
</dbReference>
<evidence type="ECO:0000256" key="4">
    <source>
        <dbReference type="ARBA" id="ARBA00022692"/>
    </source>
</evidence>
<name>A0A1I2S1H0_9CORY</name>
<keyword evidence="10" id="KW-1185">Reference proteome</keyword>
<feature type="transmembrane region" description="Helical" evidence="7">
    <location>
        <begin position="296"/>
        <end position="320"/>
    </location>
</feature>
<keyword evidence="2 7" id="KW-0813">Transport</keyword>
<feature type="domain" description="ABC transmembrane type-1" evidence="8">
    <location>
        <begin position="98"/>
        <end position="317"/>
    </location>
</feature>
<feature type="transmembrane region" description="Helical" evidence="7">
    <location>
        <begin position="12"/>
        <end position="31"/>
    </location>
</feature>
<dbReference type="Gene3D" id="1.10.3720.10">
    <property type="entry name" value="MetI-like"/>
    <property type="match status" value="1"/>
</dbReference>
<evidence type="ECO:0000256" key="2">
    <source>
        <dbReference type="ARBA" id="ARBA00022448"/>
    </source>
</evidence>
<evidence type="ECO:0000259" key="8">
    <source>
        <dbReference type="PROSITE" id="PS50928"/>
    </source>
</evidence>
<comment type="similarity">
    <text evidence="7">Belongs to the binding-protein-dependent transport system permease family.</text>
</comment>
<proteinExistence type="inferred from homology"/>
<evidence type="ECO:0000256" key="6">
    <source>
        <dbReference type="ARBA" id="ARBA00023136"/>
    </source>
</evidence>
<dbReference type="STRING" id="185761.SAMN05660282_00987"/>
<evidence type="ECO:0000256" key="5">
    <source>
        <dbReference type="ARBA" id="ARBA00022989"/>
    </source>
</evidence>
<gene>
    <name evidence="9" type="ORF">SAMN05660282_00987</name>
</gene>
<organism evidence="9 10">
    <name type="scientific">Corynebacterium spheniscorum</name>
    <dbReference type="NCBI Taxonomy" id="185761"/>
    <lineage>
        <taxon>Bacteria</taxon>
        <taxon>Bacillati</taxon>
        <taxon>Actinomycetota</taxon>
        <taxon>Actinomycetes</taxon>
        <taxon>Mycobacteriales</taxon>
        <taxon>Corynebacteriaceae</taxon>
        <taxon>Corynebacterium</taxon>
    </lineage>
</organism>
<evidence type="ECO:0000256" key="3">
    <source>
        <dbReference type="ARBA" id="ARBA00022475"/>
    </source>
</evidence>
<feature type="transmembrane region" description="Helical" evidence="7">
    <location>
        <begin position="94"/>
        <end position="122"/>
    </location>
</feature>
<feature type="transmembrane region" description="Helical" evidence="7">
    <location>
        <begin position="134"/>
        <end position="161"/>
    </location>
</feature>
<keyword evidence="6 7" id="KW-0472">Membrane</keyword>
<comment type="subcellular location">
    <subcellularLocation>
        <location evidence="1 7">Cell membrane</location>
        <topology evidence="1 7">Multi-pass membrane protein</topology>
    </subcellularLocation>
</comment>
<keyword evidence="4 7" id="KW-0812">Transmembrane</keyword>
<dbReference type="PANTHER" id="PTHR30465">
    <property type="entry name" value="INNER MEMBRANE ABC TRANSPORTER"/>
    <property type="match status" value="1"/>
</dbReference>
<keyword evidence="5 7" id="KW-1133">Transmembrane helix</keyword>
<protein>
    <submittedName>
        <fullName evidence="9">Peptide/nickel transport system permease protein</fullName>
    </submittedName>
</protein>
<evidence type="ECO:0000256" key="1">
    <source>
        <dbReference type="ARBA" id="ARBA00004651"/>
    </source>
</evidence>
<dbReference type="SUPFAM" id="SSF161098">
    <property type="entry name" value="MetI-like"/>
    <property type="match status" value="1"/>
</dbReference>
<feature type="transmembrane region" description="Helical" evidence="7">
    <location>
        <begin position="190"/>
        <end position="209"/>
    </location>
</feature>
<dbReference type="GO" id="GO:0055085">
    <property type="term" value="P:transmembrane transport"/>
    <property type="evidence" value="ECO:0007669"/>
    <property type="project" value="InterPro"/>
</dbReference>
<feature type="transmembrane region" description="Helical" evidence="7">
    <location>
        <begin position="249"/>
        <end position="269"/>
    </location>
</feature>
<evidence type="ECO:0000256" key="7">
    <source>
        <dbReference type="RuleBase" id="RU363032"/>
    </source>
</evidence>
<evidence type="ECO:0000313" key="10">
    <source>
        <dbReference type="Proteomes" id="UP000199065"/>
    </source>
</evidence>
<dbReference type="EMBL" id="FOPJ01000004">
    <property type="protein sequence ID" value="SFG46173.1"/>
    <property type="molecule type" value="Genomic_DNA"/>
</dbReference>